<feature type="region of interest" description="Disordered" evidence="1">
    <location>
        <begin position="1"/>
        <end position="26"/>
    </location>
</feature>
<dbReference type="eggNOG" id="ENOG502SBIE">
    <property type="taxonomic scope" value="Eukaryota"/>
</dbReference>
<organism evidence="3 4">
    <name type="scientific">Thalassiosira oceanica</name>
    <name type="common">Marine diatom</name>
    <dbReference type="NCBI Taxonomy" id="159749"/>
    <lineage>
        <taxon>Eukaryota</taxon>
        <taxon>Sar</taxon>
        <taxon>Stramenopiles</taxon>
        <taxon>Ochrophyta</taxon>
        <taxon>Bacillariophyta</taxon>
        <taxon>Coscinodiscophyceae</taxon>
        <taxon>Thalassiosirophycidae</taxon>
        <taxon>Thalassiosirales</taxon>
        <taxon>Thalassiosiraceae</taxon>
        <taxon>Thalassiosira</taxon>
    </lineage>
</organism>
<dbReference type="OMA" id="NDCDETR"/>
<sequence>MTNNSLHWHTIFRHPHGDREGEEGNGDACHVRAQLLPATSQAAAALLFHAELGVSGSVVWGLDNAASEGAGSEHGPMSFFKNLGDGAAKKKDDKKESSSWKGGSSDMDALKKKSNSAPQRAIPDKASKAKQGSSNFFDKVGKDINQSLGKIDLFKNDKKTKGIRGGGQSLGGDKPGIVIPVSLESPGPLGMEVEKRKNAQKTAIIAKVMHGSQAELAGLKRGDIVCHPQSNGTEEIMYDQFIAAAKSGRRPLRFDVRRIESSILGNSSGSGKVSADAESRRQAVIAAAEARNNKHKALQKPIPKLSTDRKQANGAVSLHRGEDSEAEETRRAVAKVKQAEKLDAAKLGYDPYTAQAMTSGQARTAQVAMTSGEINVDNAPAKLSGGSSAPDSAPGIVSKPSVPLPAEFEESFGLFVTSNSDHAGVIKSLGIMRKLINNAVTKGQEGDEDTSSKFRRVRLSNPKINESISAKAGAVELMILFGFQLSESDGETYLAFPSGYNGPVWTASALVKMQTYENS</sequence>
<dbReference type="Proteomes" id="UP000266841">
    <property type="component" value="Unassembled WGS sequence"/>
</dbReference>
<accession>K0SYK4</accession>
<comment type="caution">
    <text evidence="3">The sequence shown here is derived from an EMBL/GenBank/DDBJ whole genome shotgun (WGS) entry which is preliminary data.</text>
</comment>
<evidence type="ECO:0000313" key="4">
    <source>
        <dbReference type="Proteomes" id="UP000266841"/>
    </source>
</evidence>
<dbReference type="SUPFAM" id="SSF143503">
    <property type="entry name" value="PUG domain-like"/>
    <property type="match status" value="1"/>
</dbReference>
<dbReference type="Gene3D" id="1.20.58.2190">
    <property type="match status" value="1"/>
</dbReference>
<dbReference type="PROSITE" id="PS50106">
    <property type="entry name" value="PDZ"/>
    <property type="match status" value="1"/>
</dbReference>
<name>K0SYK4_THAOC</name>
<dbReference type="PANTHER" id="PTHR47694">
    <property type="entry name" value="PLANT UBX DOMAIN-CONTAINING PROTEIN 2"/>
    <property type="match status" value="1"/>
</dbReference>
<dbReference type="AlphaFoldDB" id="K0SYK4"/>
<proteinExistence type="predicted"/>
<evidence type="ECO:0000313" key="3">
    <source>
        <dbReference type="EMBL" id="EJK63297.1"/>
    </source>
</evidence>
<dbReference type="SUPFAM" id="SSF50156">
    <property type="entry name" value="PDZ domain-like"/>
    <property type="match status" value="1"/>
</dbReference>
<dbReference type="InterPro" id="IPR036034">
    <property type="entry name" value="PDZ_sf"/>
</dbReference>
<dbReference type="OrthoDB" id="336240at2759"/>
<dbReference type="InterPro" id="IPR001478">
    <property type="entry name" value="PDZ"/>
</dbReference>
<dbReference type="Pfam" id="PF09409">
    <property type="entry name" value="PUB"/>
    <property type="match status" value="1"/>
</dbReference>
<dbReference type="EMBL" id="AGNL01018331">
    <property type="protein sequence ID" value="EJK63297.1"/>
    <property type="molecule type" value="Genomic_DNA"/>
</dbReference>
<dbReference type="Pfam" id="PF00595">
    <property type="entry name" value="PDZ"/>
    <property type="match status" value="1"/>
</dbReference>
<feature type="region of interest" description="Disordered" evidence="1">
    <location>
        <begin position="68"/>
        <end position="138"/>
    </location>
</feature>
<keyword evidence="4" id="KW-1185">Reference proteome</keyword>
<gene>
    <name evidence="3" type="ORF">THAOC_16049</name>
</gene>
<dbReference type="PANTHER" id="PTHR47694:SF1">
    <property type="entry name" value="PLANT UBX DOMAIN-CONTAINING PROTEIN 2"/>
    <property type="match status" value="1"/>
</dbReference>
<evidence type="ECO:0000259" key="2">
    <source>
        <dbReference type="PROSITE" id="PS50106"/>
    </source>
</evidence>
<feature type="compositionally biased region" description="Basic and acidic residues" evidence="1">
    <location>
        <begin position="87"/>
        <end position="98"/>
    </location>
</feature>
<reference evidence="3 4" key="1">
    <citation type="journal article" date="2012" name="Genome Biol.">
        <title>Genome and low-iron response of an oceanic diatom adapted to chronic iron limitation.</title>
        <authorList>
            <person name="Lommer M."/>
            <person name="Specht M."/>
            <person name="Roy A.S."/>
            <person name="Kraemer L."/>
            <person name="Andreson R."/>
            <person name="Gutowska M.A."/>
            <person name="Wolf J."/>
            <person name="Bergner S.V."/>
            <person name="Schilhabel M.B."/>
            <person name="Klostermeier U.C."/>
            <person name="Beiko R.G."/>
            <person name="Rosenstiel P."/>
            <person name="Hippler M."/>
            <person name="Laroche J."/>
        </authorList>
    </citation>
    <scope>NUCLEOTIDE SEQUENCE [LARGE SCALE GENOMIC DNA]</scope>
    <source>
        <strain evidence="3 4">CCMP1005</strain>
    </source>
</reference>
<dbReference type="Gene3D" id="2.30.42.10">
    <property type="match status" value="1"/>
</dbReference>
<dbReference type="InterPro" id="IPR018997">
    <property type="entry name" value="PUB_domain"/>
</dbReference>
<evidence type="ECO:0000256" key="1">
    <source>
        <dbReference type="SAM" id="MobiDB-lite"/>
    </source>
</evidence>
<dbReference type="CDD" id="cd09212">
    <property type="entry name" value="PUB"/>
    <property type="match status" value="1"/>
</dbReference>
<feature type="compositionally biased region" description="Basic and acidic residues" evidence="1">
    <location>
        <begin position="319"/>
        <end position="329"/>
    </location>
</feature>
<protein>
    <recommendedName>
        <fullName evidence="2">PDZ domain-containing protein</fullName>
    </recommendedName>
</protein>
<dbReference type="InterPro" id="IPR036339">
    <property type="entry name" value="PUB-like_dom_sf"/>
</dbReference>
<feature type="region of interest" description="Disordered" evidence="1">
    <location>
        <begin position="306"/>
        <end position="329"/>
    </location>
</feature>
<feature type="domain" description="PDZ" evidence="2">
    <location>
        <begin position="178"/>
        <end position="260"/>
    </location>
</feature>